<proteinExistence type="predicted"/>
<sequence>MSDIMKDDTTSAEGLWKMYHRAKESLPYKLRIENLAWRMMHARGSESPEQSILSLSPAADYDSNPQMGPSELTSASAVDDFDYVAHIRKMGQEEEEMSRKRPAPFSPQIVAHTPQSNHSIHPAQAHQPTIHSNLSAALRDQPVTHHDDLGASAFSFSLDPLAFEGPGVQDSDFDSVHPHSLPATAPPSHFMSSSFTMGPSSMLNNWDNPSQQHPHLVRQDNSLMSLPDHFDRSHSNTPVSMPQSYASSLASDITAQTSLPYQIQHANSFTSPTSARKGFDTVGPVSSSLAGYFDSWSGSVSGSVPGSISGSISGSMQPINTSQTTRSNNVTPTDQTSSLPSMSPYDTNAKSKKKPPKKKQAVSTNPSSPAVSGKPGLDSVSCTNCHTRTTPLWRRNPQGQPLCNACGLFLKLHGVVRPLSLKTDVIKKRQRGLGSTTKKPTSTPSKDGDDLNPTSHVKDERRKSNARSMLKPISTEKSVPSPFPLNSHELDPIEEVEKDKSFQPHLVHDDLMNGQDDRNGNNGNWDWLRLTL</sequence>
<dbReference type="EMBL" id="JASBWR010000002">
    <property type="protein sequence ID" value="KAJ9113381.1"/>
    <property type="molecule type" value="Genomic_DNA"/>
</dbReference>
<dbReference type="Proteomes" id="UP001241377">
    <property type="component" value="Unassembled WGS sequence"/>
</dbReference>
<accession>A0ACC2WRB5</accession>
<evidence type="ECO:0000313" key="1">
    <source>
        <dbReference type="EMBL" id="KAJ9113381.1"/>
    </source>
</evidence>
<gene>
    <name evidence="1" type="ORF">QFC19_000300</name>
</gene>
<protein>
    <submittedName>
        <fullName evidence="1">Uncharacterized protein</fullName>
    </submittedName>
</protein>
<keyword evidence="2" id="KW-1185">Reference proteome</keyword>
<evidence type="ECO:0000313" key="2">
    <source>
        <dbReference type="Proteomes" id="UP001241377"/>
    </source>
</evidence>
<reference evidence="1" key="1">
    <citation type="submission" date="2023-04" db="EMBL/GenBank/DDBJ databases">
        <title>Draft Genome sequencing of Naganishia species isolated from polar environments using Oxford Nanopore Technology.</title>
        <authorList>
            <person name="Leo P."/>
            <person name="Venkateswaran K."/>
        </authorList>
    </citation>
    <scope>NUCLEOTIDE SEQUENCE</scope>
    <source>
        <strain evidence="1">MNA-CCFEE 5261</strain>
    </source>
</reference>
<organism evidence="1 2">
    <name type="scientific">Naganishia cerealis</name>
    <dbReference type="NCBI Taxonomy" id="610337"/>
    <lineage>
        <taxon>Eukaryota</taxon>
        <taxon>Fungi</taxon>
        <taxon>Dikarya</taxon>
        <taxon>Basidiomycota</taxon>
        <taxon>Agaricomycotina</taxon>
        <taxon>Tremellomycetes</taxon>
        <taxon>Filobasidiales</taxon>
        <taxon>Filobasidiaceae</taxon>
        <taxon>Naganishia</taxon>
    </lineage>
</organism>
<comment type="caution">
    <text evidence="1">The sequence shown here is derived from an EMBL/GenBank/DDBJ whole genome shotgun (WGS) entry which is preliminary data.</text>
</comment>
<name>A0ACC2WRB5_9TREE</name>